<evidence type="ECO:0000313" key="3">
    <source>
        <dbReference type="EMBL" id="MFC5885400.1"/>
    </source>
</evidence>
<dbReference type="EMBL" id="JBHSOD010000009">
    <property type="protein sequence ID" value="MFC5885400.1"/>
    <property type="molecule type" value="Genomic_DNA"/>
</dbReference>
<feature type="region of interest" description="Disordered" evidence="1">
    <location>
        <begin position="1"/>
        <end position="35"/>
    </location>
</feature>
<feature type="transmembrane region" description="Helical" evidence="2">
    <location>
        <begin position="310"/>
        <end position="328"/>
    </location>
</feature>
<feature type="transmembrane region" description="Helical" evidence="2">
    <location>
        <begin position="516"/>
        <end position="536"/>
    </location>
</feature>
<feature type="transmembrane region" description="Helical" evidence="2">
    <location>
        <begin position="43"/>
        <end position="76"/>
    </location>
</feature>
<feature type="transmembrane region" description="Helical" evidence="2">
    <location>
        <begin position="477"/>
        <end position="496"/>
    </location>
</feature>
<feature type="transmembrane region" description="Helical" evidence="2">
    <location>
        <begin position="374"/>
        <end position="397"/>
    </location>
</feature>
<keyword evidence="2" id="KW-0812">Transmembrane</keyword>
<dbReference type="Proteomes" id="UP001596067">
    <property type="component" value="Unassembled WGS sequence"/>
</dbReference>
<feature type="compositionally biased region" description="Low complexity" evidence="1">
    <location>
        <begin position="22"/>
        <end position="34"/>
    </location>
</feature>
<feature type="transmembrane region" description="Helical" evidence="2">
    <location>
        <begin position="115"/>
        <end position="133"/>
    </location>
</feature>
<feature type="transmembrane region" description="Helical" evidence="2">
    <location>
        <begin position="278"/>
        <end position="298"/>
    </location>
</feature>
<feature type="transmembrane region" description="Helical" evidence="2">
    <location>
        <begin position="88"/>
        <end position="109"/>
    </location>
</feature>
<feature type="transmembrane region" description="Helical" evidence="2">
    <location>
        <begin position="417"/>
        <end position="434"/>
    </location>
</feature>
<feature type="transmembrane region" description="Helical" evidence="2">
    <location>
        <begin position="348"/>
        <end position="365"/>
    </location>
</feature>
<keyword evidence="2" id="KW-0472">Membrane</keyword>
<comment type="caution">
    <text evidence="3">The sequence shown here is derived from an EMBL/GenBank/DDBJ whole genome shotgun (WGS) entry which is preliminary data.</text>
</comment>
<protein>
    <submittedName>
        <fullName evidence="3">Uncharacterized protein</fullName>
    </submittedName>
</protein>
<proteinExistence type="predicted"/>
<gene>
    <name evidence="3" type="ORF">ACFP0N_10495</name>
</gene>
<feature type="transmembrane region" description="Helical" evidence="2">
    <location>
        <begin position="250"/>
        <end position="272"/>
    </location>
</feature>
<feature type="transmembrane region" description="Helical" evidence="2">
    <location>
        <begin position="446"/>
        <end position="465"/>
    </location>
</feature>
<keyword evidence="2" id="KW-1133">Transmembrane helix</keyword>
<keyword evidence="4" id="KW-1185">Reference proteome</keyword>
<sequence length="692" mass="73792">MSTAQSELTRGARNRPQPAEPAGPVGPRSRAGARGPRRNPLHLALALLLSWLVPAGLVAVHLGVLLLPLLVLAVAAVIRTGGVLLDRLVVAGLIVAGSVLTLGLLYSLWPWGLAPVPTTGVMFTLISVGGWLARRRPRLPLRFRGSDLLVLGTVAVVGRYLLHPLMGETAAERVALFATSEDRLAHFSFFSGIQGVGGFNFLHQEAAKAYLIPPSEVTYPQGSHFLLAWVDALVHSSADPGAMIYTVNRYFLYLLVCYALFCGGLVWAARWIGGPRLRGWRCTAVCATVGAVMLATNYLDLLAHGFDSTFIGLFFVTLTLAVAVRPAMGVGEFLLAGAAGMITVTYAYNIYGAFAGVALFGALVVHRRKFAGRWFWVIGALVVTLGVAALPSALSLMGDLDVASASNMNGPSVSADNSVLIGGGLLGLLAAVMPRNRRTATGQAHLAVLLGTGALLSAFALYQLHTIQRYSYYFHKMTGVGVVVSLISLGAVGVVLQGQYRGSTRTLPRRAGELVVSVLTVATALSLFAGVQWGFLSTEDKRADWYANPLVAWGRGEWRSDMGPKGAEALQLPGVTGPVVFLVANDDYKNLKATWLAALLNRRGGDMAALYDMHPHIGIGGPSPKEEDYRKSVGKLKEFIAKLPAPPTIVTADRSVGDRIKHDLAAQGVKVTVLSDPQNLWTEPWKRTFPGG</sequence>
<accession>A0ABW1EUV7</accession>
<evidence type="ECO:0000256" key="2">
    <source>
        <dbReference type="SAM" id="Phobius"/>
    </source>
</evidence>
<dbReference type="RefSeq" id="WP_313764192.1">
    <property type="nucleotide sequence ID" value="NZ_BAAAVH010000121.1"/>
</dbReference>
<name>A0ABW1EUV7_9ACTN</name>
<evidence type="ECO:0000256" key="1">
    <source>
        <dbReference type="SAM" id="MobiDB-lite"/>
    </source>
</evidence>
<evidence type="ECO:0000313" key="4">
    <source>
        <dbReference type="Proteomes" id="UP001596067"/>
    </source>
</evidence>
<organism evidence="3 4">
    <name type="scientific">Kitasatospora aburaviensis</name>
    <dbReference type="NCBI Taxonomy" id="67265"/>
    <lineage>
        <taxon>Bacteria</taxon>
        <taxon>Bacillati</taxon>
        <taxon>Actinomycetota</taxon>
        <taxon>Actinomycetes</taxon>
        <taxon>Kitasatosporales</taxon>
        <taxon>Streptomycetaceae</taxon>
        <taxon>Kitasatospora</taxon>
    </lineage>
</organism>
<reference evidence="4" key="1">
    <citation type="journal article" date="2019" name="Int. J. Syst. Evol. Microbiol.">
        <title>The Global Catalogue of Microorganisms (GCM) 10K type strain sequencing project: providing services to taxonomists for standard genome sequencing and annotation.</title>
        <authorList>
            <consortium name="The Broad Institute Genomics Platform"/>
            <consortium name="The Broad Institute Genome Sequencing Center for Infectious Disease"/>
            <person name="Wu L."/>
            <person name="Ma J."/>
        </authorList>
    </citation>
    <scope>NUCLEOTIDE SEQUENCE [LARGE SCALE GENOMIC DNA]</scope>
    <source>
        <strain evidence="4">CGMCC 4.1469</strain>
    </source>
</reference>